<evidence type="ECO:0000313" key="2">
    <source>
        <dbReference type="EMBL" id="KAL3384318.1"/>
    </source>
</evidence>
<protein>
    <recommendedName>
        <fullName evidence="4">Ubiquitin-like protease family profile domain-containing protein</fullName>
    </recommendedName>
</protein>
<dbReference type="EMBL" id="JBJJXI010000175">
    <property type="protein sequence ID" value="KAL3384318.1"/>
    <property type="molecule type" value="Genomic_DNA"/>
</dbReference>
<name>A0ABD2VUU2_9HYME</name>
<accession>A0ABD2VUU2</accession>
<proteinExistence type="predicted"/>
<sequence length="1075" mass="125186">MLRQINSKNGSDQNLELNAYIGNSKFKNSHNEQQDAYACYDVHFKNPEHNTCNEPDEQNYYQFSAVNENYSVQQSTNDSFLKNKASIYNSESLHQEFDKISSLVNQSISPKNSRSKCITEKFDVGNEMIEKNVDSSKLKVNEKVLKETKKTNESEIVSLIESEVDPDSSREEDSGSDKEYSDAIIDNNTIIDSSKLSKKKMKKKISMQRQKFTISSILIKAINAQLKQVHKFKYPAKRIYPPVMGTKRDILKDRLQHASVSGYMTELHEKVALKSDAFNDGDAMDLHTSSVAYKVKSERKCNERLKLESLDFQDALQLCINDLQSGDTFFQRFGFPITAVMYHETCYHRFIEEKYRILHYDATGSIVRDPQIGVDGKKIFGYFLIASVREQLLVIGSMLTSEHGIASQSSFLGDVRQFCESQIKEWPIAKAIVTDWSWPSINSIMKSWNCMSVIKYLQLMYMYVNKEVSRHELRNTTILKLCYSHFMHMVSRTIENKFSEYIDFKDIIIQSMSLLCLTTNITDMDENFRQICIIFLTRSKETANESICTIHNNLKKSSDIQKPICKNAEDHKIRDERIRNFKTDEKYGTIYTNSPFYKRYSEMELFLRKKITLDDSTNSANTEVNKYRAPKFIEHLLKNYMPYVVWWSALDMDLVYPEISRVSNAIVESFNKVLKVNILEGNTKNSIADTVRQLNTYNRGKLAKINVPDIILKENGSKKQKPQYPLVHKEKEVIEEVNNPSSTDKWSKGRRGQSKRKRKPHAKLKKIIKIATEEKKKQPEEKMSDFVVLNSDTQNDQNNRINGVNGVESKINSLENEKLNLPVESKNVNKNENSFHNRGNQVTLDEVLKFPNGLFKDEKRSMISDSANIYVARCTTTKSLRLQNFDIAAREFASIRYPRWINGYDDSKRAIDALNCFTQYCIKTTTLRQLFDIKWTQKFHENVPKQPNDDEINCGVYVMHYLDKMGREQAFDGELNLLQYRDFIAQNLLEKSENIMEDCLHCARTVHHTDPKTEIEIPYYTCAYCDRKWHVHCNKYSHKDTDEEKETFNSPVPKRMKLTKKHNVCRLCRKFYKTY</sequence>
<dbReference type="Proteomes" id="UP001627154">
    <property type="component" value="Unassembled WGS sequence"/>
</dbReference>
<gene>
    <name evidence="2" type="ORF">TKK_019916</name>
</gene>
<feature type="compositionally biased region" description="Basic residues" evidence="1">
    <location>
        <begin position="748"/>
        <end position="763"/>
    </location>
</feature>
<reference evidence="2 3" key="1">
    <citation type="journal article" date="2024" name="bioRxiv">
        <title>A reference genome for Trichogramma kaykai: A tiny desert-dwelling parasitoid wasp with competing sex-ratio distorters.</title>
        <authorList>
            <person name="Culotta J."/>
            <person name="Lindsey A.R."/>
        </authorList>
    </citation>
    <scope>NUCLEOTIDE SEQUENCE [LARGE SCALE GENOMIC DNA]</scope>
    <source>
        <strain evidence="2 3">KSX58</strain>
    </source>
</reference>
<keyword evidence="3" id="KW-1185">Reference proteome</keyword>
<feature type="region of interest" description="Disordered" evidence="1">
    <location>
        <begin position="718"/>
        <end position="763"/>
    </location>
</feature>
<evidence type="ECO:0000313" key="3">
    <source>
        <dbReference type="Proteomes" id="UP001627154"/>
    </source>
</evidence>
<dbReference type="AlphaFoldDB" id="A0ABD2VUU2"/>
<evidence type="ECO:0008006" key="4">
    <source>
        <dbReference type="Google" id="ProtNLM"/>
    </source>
</evidence>
<evidence type="ECO:0000256" key="1">
    <source>
        <dbReference type="SAM" id="MobiDB-lite"/>
    </source>
</evidence>
<organism evidence="2 3">
    <name type="scientific">Trichogramma kaykai</name>
    <dbReference type="NCBI Taxonomy" id="54128"/>
    <lineage>
        <taxon>Eukaryota</taxon>
        <taxon>Metazoa</taxon>
        <taxon>Ecdysozoa</taxon>
        <taxon>Arthropoda</taxon>
        <taxon>Hexapoda</taxon>
        <taxon>Insecta</taxon>
        <taxon>Pterygota</taxon>
        <taxon>Neoptera</taxon>
        <taxon>Endopterygota</taxon>
        <taxon>Hymenoptera</taxon>
        <taxon>Apocrita</taxon>
        <taxon>Proctotrupomorpha</taxon>
        <taxon>Chalcidoidea</taxon>
        <taxon>Trichogrammatidae</taxon>
        <taxon>Trichogramma</taxon>
    </lineage>
</organism>
<comment type="caution">
    <text evidence="2">The sequence shown here is derived from an EMBL/GenBank/DDBJ whole genome shotgun (WGS) entry which is preliminary data.</text>
</comment>